<sequence>MPSFIAQQPNGFFCRFSTIVDTVTNINMTREDYINLCKKEFGEVKGEQEALDVLSHYLRPFQDVLDCYTPLNDSVEEFTQRLKGMGYDGPFEYREEEI</sequence>
<name>A0A8S5PX63_9CAUD</name>
<accession>A0A8S5PX63</accession>
<proteinExistence type="predicted"/>
<reference evidence="1" key="1">
    <citation type="journal article" date="2021" name="Proc. Natl. Acad. Sci. U.S.A.">
        <title>A Catalog of Tens of Thousands of Viruses from Human Metagenomes Reveals Hidden Associations with Chronic Diseases.</title>
        <authorList>
            <person name="Tisza M.J."/>
            <person name="Buck C.B."/>
        </authorList>
    </citation>
    <scope>NUCLEOTIDE SEQUENCE</scope>
    <source>
        <strain evidence="1">CtcFb5</strain>
    </source>
</reference>
<protein>
    <submittedName>
        <fullName evidence="1">Uncharacterized protein</fullName>
    </submittedName>
</protein>
<evidence type="ECO:0000313" key="1">
    <source>
        <dbReference type="EMBL" id="DAE11185.1"/>
    </source>
</evidence>
<dbReference type="EMBL" id="BK015527">
    <property type="protein sequence ID" value="DAE11185.1"/>
    <property type="molecule type" value="Genomic_DNA"/>
</dbReference>
<organism evidence="1">
    <name type="scientific">Myoviridae sp. ctcFb5</name>
    <dbReference type="NCBI Taxonomy" id="2825137"/>
    <lineage>
        <taxon>Viruses</taxon>
        <taxon>Duplodnaviria</taxon>
        <taxon>Heunggongvirae</taxon>
        <taxon>Uroviricota</taxon>
        <taxon>Caudoviricetes</taxon>
    </lineage>
</organism>